<keyword evidence="3" id="KW-0804">Transcription</keyword>
<comment type="caution">
    <text evidence="5">The sequence shown here is derived from an EMBL/GenBank/DDBJ whole genome shotgun (WGS) entry which is preliminary data.</text>
</comment>
<keyword evidence="1" id="KW-0805">Transcription regulation</keyword>
<gene>
    <name evidence="5" type="ORF">CS022_10955</name>
</gene>
<dbReference type="PANTHER" id="PTHR47894">
    <property type="entry name" value="HTH-TYPE TRANSCRIPTIONAL REGULATOR GADX"/>
    <property type="match status" value="1"/>
</dbReference>
<feature type="domain" description="HTH araC/xylS-type" evidence="4">
    <location>
        <begin position="236"/>
        <end position="338"/>
    </location>
</feature>
<organism evidence="5 6">
    <name type="scientific">Veronia nyctiphanis</name>
    <dbReference type="NCBI Taxonomy" id="1278244"/>
    <lineage>
        <taxon>Bacteria</taxon>
        <taxon>Pseudomonadati</taxon>
        <taxon>Pseudomonadota</taxon>
        <taxon>Gammaproteobacteria</taxon>
        <taxon>Vibrionales</taxon>
        <taxon>Vibrionaceae</taxon>
        <taxon>Veronia</taxon>
    </lineage>
</organism>
<dbReference type="RefSeq" id="WP_129122296.1">
    <property type="nucleotide sequence ID" value="NZ_PEIB01000011.1"/>
</dbReference>
<proteinExistence type="predicted"/>
<dbReference type="InterPro" id="IPR032687">
    <property type="entry name" value="AraC-type_N"/>
</dbReference>
<dbReference type="GO" id="GO:0003700">
    <property type="term" value="F:DNA-binding transcription factor activity"/>
    <property type="evidence" value="ECO:0007669"/>
    <property type="project" value="InterPro"/>
</dbReference>
<evidence type="ECO:0000256" key="1">
    <source>
        <dbReference type="ARBA" id="ARBA00023015"/>
    </source>
</evidence>
<dbReference type="Pfam" id="PF12625">
    <property type="entry name" value="Arabinose_bd"/>
    <property type="match status" value="1"/>
</dbReference>
<dbReference type="Gene3D" id="1.10.10.60">
    <property type="entry name" value="Homeodomain-like"/>
    <property type="match status" value="1"/>
</dbReference>
<dbReference type="Pfam" id="PF12833">
    <property type="entry name" value="HTH_18"/>
    <property type="match status" value="1"/>
</dbReference>
<dbReference type="EMBL" id="PEIB01000011">
    <property type="protein sequence ID" value="RXJ73247.1"/>
    <property type="molecule type" value="Genomic_DNA"/>
</dbReference>
<dbReference type="AlphaFoldDB" id="A0A4Q0YQ70"/>
<keyword evidence="2" id="KW-0238">DNA-binding</keyword>
<keyword evidence="6" id="KW-1185">Reference proteome</keyword>
<dbReference type="SUPFAM" id="SSF46689">
    <property type="entry name" value="Homeodomain-like"/>
    <property type="match status" value="1"/>
</dbReference>
<sequence>MAGTYSTTSGWLITLTRAMETCGLDVDSCLSDANIDRAWVKDPEKRICLDAFSRLIKLCNDRLTERNFSVILGRSLHPGMFHVLGYSMMTSSTLNDAFKLIVTYQKILTDACRFEIDEGRDSVCLSLAVQQYDMTNRSAMDREVVESFLSVIIGFTRSLIHDKFNLSKLELSFEHPENNTEYLQSFFDCEIEFGCEKTQIVFDRRYLHEPLSVANPVVNLAHKSVLNEFLSRVERHDLTYLIKHEIYKSLALGAPSQQEIAKNLCMSTRNLQRKLFEQGTNYKEILEKTRYSLAMNYMQQAHLSFCEISYLLGFSNVGNFNRAFKRWTGKSPGTYRKTLAESNN</sequence>
<dbReference type="GO" id="GO:0005829">
    <property type="term" value="C:cytosol"/>
    <property type="evidence" value="ECO:0007669"/>
    <property type="project" value="TreeGrafter"/>
</dbReference>
<dbReference type="Proteomes" id="UP000290287">
    <property type="component" value="Unassembled WGS sequence"/>
</dbReference>
<dbReference type="OrthoDB" id="6396588at2"/>
<evidence type="ECO:0000313" key="6">
    <source>
        <dbReference type="Proteomes" id="UP000290287"/>
    </source>
</evidence>
<evidence type="ECO:0000259" key="4">
    <source>
        <dbReference type="PROSITE" id="PS01124"/>
    </source>
</evidence>
<dbReference type="SMART" id="SM00342">
    <property type="entry name" value="HTH_ARAC"/>
    <property type="match status" value="1"/>
</dbReference>
<accession>A0A4Q0YQ70</accession>
<evidence type="ECO:0000256" key="3">
    <source>
        <dbReference type="ARBA" id="ARBA00023163"/>
    </source>
</evidence>
<dbReference type="InterPro" id="IPR018060">
    <property type="entry name" value="HTH_AraC"/>
</dbReference>
<dbReference type="PROSITE" id="PS01124">
    <property type="entry name" value="HTH_ARAC_FAMILY_2"/>
    <property type="match status" value="1"/>
</dbReference>
<reference evidence="5 6" key="1">
    <citation type="submission" date="2017-10" db="EMBL/GenBank/DDBJ databases">
        <title>Nyctiphanis sp. nov., isolated from the stomach of the euphausiid Nyctiphanes simplex (Hansen, 1911) in the Gulf of California.</title>
        <authorList>
            <person name="Gomez-Gil B."/>
            <person name="Aguilar-Mendez M."/>
            <person name="Lopez-Cortes A."/>
            <person name="Gomez-Gutierrez J."/>
            <person name="Roque A."/>
            <person name="Lang E."/>
            <person name="Gonzalez-Castillo A."/>
        </authorList>
    </citation>
    <scope>NUCLEOTIDE SEQUENCE [LARGE SCALE GENOMIC DNA]</scope>
    <source>
        <strain evidence="5 6">CAIM 600</strain>
    </source>
</reference>
<protein>
    <submittedName>
        <fullName evidence="5">AraC family transcriptional regulator</fullName>
    </submittedName>
</protein>
<name>A0A4Q0YQ70_9GAMM</name>
<dbReference type="PANTHER" id="PTHR47894:SF1">
    <property type="entry name" value="HTH-TYPE TRANSCRIPTIONAL REGULATOR VQSM"/>
    <property type="match status" value="1"/>
</dbReference>
<dbReference type="InterPro" id="IPR009057">
    <property type="entry name" value="Homeodomain-like_sf"/>
</dbReference>
<evidence type="ECO:0000313" key="5">
    <source>
        <dbReference type="EMBL" id="RXJ73247.1"/>
    </source>
</evidence>
<dbReference type="GO" id="GO:0000976">
    <property type="term" value="F:transcription cis-regulatory region binding"/>
    <property type="evidence" value="ECO:0007669"/>
    <property type="project" value="TreeGrafter"/>
</dbReference>
<evidence type="ECO:0000256" key="2">
    <source>
        <dbReference type="ARBA" id="ARBA00023125"/>
    </source>
</evidence>